<reference evidence="1" key="1">
    <citation type="submission" date="2020-06" db="EMBL/GenBank/DDBJ databases">
        <authorList>
            <person name="Li T."/>
            <person name="Hu X."/>
            <person name="Zhang T."/>
            <person name="Song X."/>
            <person name="Zhang H."/>
            <person name="Dai N."/>
            <person name="Sheng W."/>
            <person name="Hou X."/>
            <person name="Wei L."/>
        </authorList>
    </citation>
    <scope>NUCLEOTIDE SEQUENCE</scope>
    <source>
        <strain evidence="1">KEN1</strain>
        <tissue evidence="1">Leaf</tissue>
    </source>
</reference>
<name>A0AAW2W2B8_9LAMI</name>
<dbReference type="PANTHER" id="PTHR10775:SF188">
    <property type="entry name" value="TRANSPOSASE-ASSOCIATED DOMAIN-CONTAINING PROTEIN"/>
    <property type="match status" value="1"/>
</dbReference>
<gene>
    <name evidence="1" type="ORF">Slati_2766400</name>
</gene>
<proteinExistence type="predicted"/>
<reference evidence="1" key="2">
    <citation type="journal article" date="2024" name="Plant">
        <title>Genomic evolution and insights into agronomic trait innovations of Sesamum species.</title>
        <authorList>
            <person name="Miao H."/>
            <person name="Wang L."/>
            <person name="Qu L."/>
            <person name="Liu H."/>
            <person name="Sun Y."/>
            <person name="Le M."/>
            <person name="Wang Q."/>
            <person name="Wei S."/>
            <person name="Zheng Y."/>
            <person name="Lin W."/>
            <person name="Duan Y."/>
            <person name="Cao H."/>
            <person name="Xiong S."/>
            <person name="Wang X."/>
            <person name="Wei L."/>
            <person name="Li C."/>
            <person name="Ma Q."/>
            <person name="Ju M."/>
            <person name="Zhao R."/>
            <person name="Li G."/>
            <person name="Mu C."/>
            <person name="Tian Q."/>
            <person name="Mei H."/>
            <person name="Zhang T."/>
            <person name="Gao T."/>
            <person name="Zhang H."/>
        </authorList>
    </citation>
    <scope>NUCLEOTIDE SEQUENCE</scope>
    <source>
        <strain evidence="1">KEN1</strain>
    </source>
</reference>
<protein>
    <submittedName>
        <fullName evidence="1">Uncharacterized protein</fullName>
    </submittedName>
</protein>
<dbReference type="EMBL" id="JACGWN010000009">
    <property type="protein sequence ID" value="KAL0434321.1"/>
    <property type="molecule type" value="Genomic_DNA"/>
</dbReference>
<dbReference type="AlphaFoldDB" id="A0AAW2W2B8"/>
<accession>A0AAW2W2B8</accession>
<organism evidence="1">
    <name type="scientific">Sesamum latifolium</name>
    <dbReference type="NCBI Taxonomy" id="2727402"/>
    <lineage>
        <taxon>Eukaryota</taxon>
        <taxon>Viridiplantae</taxon>
        <taxon>Streptophyta</taxon>
        <taxon>Embryophyta</taxon>
        <taxon>Tracheophyta</taxon>
        <taxon>Spermatophyta</taxon>
        <taxon>Magnoliopsida</taxon>
        <taxon>eudicotyledons</taxon>
        <taxon>Gunneridae</taxon>
        <taxon>Pentapetalae</taxon>
        <taxon>asterids</taxon>
        <taxon>lamiids</taxon>
        <taxon>Lamiales</taxon>
        <taxon>Pedaliaceae</taxon>
        <taxon>Sesamum</taxon>
    </lineage>
</organism>
<dbReference type="PANTHER" id="PTHR10775">
    <property type="entry name" value="OS08G0208400 PROTEIN"/>
    <property type="match status" value="1"/>
</dbReference>
<evidence type="ECO:0000313" key="1">
    <source>
        <dbReference type="EMBL" id="KAL0434321.1"/>
    </source>
</evidence>
<comment type="caution">
    <text evidence="1">The sequence shown here is derived from an EMBL/GenBank/DDBJ whole genome shotgun (WGS) entry which is preliminary data.</text>
</comment>
<sequence length="198" mass="23090">MMIFDAVRLNYFSSSHDGVPDDGTRSYPLDASRSEYCYSSGPHDYESELAGYFYNVVYAADQPLWNGCTQSQLTTIAELVDYKTDDHISERIYDQISRWSNKLLPPGHTLLRYYYNTKKLIKDLGLPIKKIEACKNECMLYYKDDVDLEYCKFCGDARYKPTRRPDPHRKKSPYAILRYLPLTPHLQRLILRGQLSST</sequence>